<reference evidence="1 2" key="1">
    <citation type="journal article" date="2014" name="Int. J. Syst. Evol. Microbiol.">
        <title>Leptospira mayottensis sp. nov., a pathogenic species of the genus Leptospira isolated from humans.</title>
        <authorList>
            <person name="Bourhy P."/>
            <person name="Collet L."/>
            <person name="Brisse S."/>
            <person name="Picardeau M."/>
        </authorList>
    </citation>
    <scope>NUCLEOTIDE SEQUENCE [LARGE SCALE GENOMIC DNA]</scope>
    <source>
        <strain evidence="1 2">200901122</strain>
    </source>
</reference>
<dbReference type="Gene3D" id="3.40.50.10610">
    <property type="entry name" value="ABC-type transport auxiliary lipoprotein component"/>
    <property type="match status" value="1"/>
</dbReference>
<sequence>MVKNILNWDFSQKPKISNRFGKKRMDKSYIWQLVVMKRRRKNDLSSTYNSFYFSRKRNLIPSSKSFFYVLFLFVFIQCSSSKNSILGTVFVRKGFTPEKKIRHVIFPVRIRSGWLIKNENAEQKKFLESRSYEKLEMAILKYGGKIQEKYNAEKQFRSAFETDNSFNEEKGIQIAKQLQGDVVVFTEVTDYGTASGNSILEVTVKAIDVDSGEIVWKAIYSGKARGLQDNIDLSILESEIFEHLAEKLKNKTE</sequence>
<proteinExistence type="predicted"/>
<dbReference type="Proteomes" id="UP000001343">
    <property type="component" value="Unassembled WGS sequence"/>
</dbReference>
<evidence type="ECO:0000313" key="1">
    <source>
        <dbReference type="EMBL" id="EKR98255.1"/>
    </source>
</evidence>
<gene>
    <name evidence="1" type="ORF">LEP1GSC125_1052</name>
</gene>
<evidence type="ECO:0000313" key="2">
    <source>
        <dbReference type="Proteomes" id="UP000001343"/>
    </source>
</evidence>
<evidence type="ECO:0008006" key="3">
    <source>
        <dbReference type="Google" id="ProtNLM"/>
    </source>
</evidence>
<name>A0AA87ML01_9LEPT</name>
<comment type="caution">
    <text evidence="1">The sequence shown here is derived from an EMBL/GenBank/DDBJ whole genome shotgun (WGS) entry which is preliminary data.</text>
</comment>
<dbReference type="EMBL" id="AKWM02000082">
    <property type="protein sequence ID" value="EKR98255.1"/>
    <property type="molecule type" value="Genomic_DNA"/>
</dbReference>
<organism evidence="1 2">
    <name type="scientific">Leptospira mayottensis 200901122</name>
    <dbReference type="NCBI Taxonomy" id="1193010"/>
    <lineage>
        <taxon>Bacteria</taxon>
        <taxon>Pseudomonadati</taxon>
        <taxon>Spirochaetota</taxon>
        <taxon>Spirochaetia</taxon>
        <taxon>Leptospirales</taxon>
        <taxon>Leptospiraceae</taxon>
        <taxon>Leptospira</taxon>
    </lineage>
</organism>
<protein>
    <recommendedName>
        <fullName evidence="3">Lipoprotein</fullName>
    </recommendedName>
</protein>
<accession>A0AA87ML01</accession>
<dbReference type="AlphaFoldDB" id="A0AA87ML01"/>